<dbReference type="PANTHER" id="PTHR33202:SF2">
    <property type="entry name" value="FERRIC UPTAKE REGULATION PROTEIN"/>
    <property type="match status" value="1"/>
</dbReference>
<evidence type="ECO:0000256" key="6">
    <source>
        <dbReference type="ARBA" id="ARBA00022723"/>
    </source>
</evidence>
<dbReference type="CDD" id="cd07153">
    <property type="entry name" value="Fur_like"/>
    <property type="match status" value="1"/>
</dbReference>
<dbReference type="InterPro" id="IPR036390">
    <property type="entry name" value="WH_DNA-bd_sf"/>
</dbReference>
<name>A0ABU2DUK8_9MICC</name>
<keyword evidence="4" id="KW-0963">Cytoplasm</keyword>
<evidence type="ECO:0000256" key="8">
    <source>
        <dbReference type="ARBA" id="ARBA00023015"/>
    </source>
</evidence>
<evidence type="ECO:0000256" key="9">
    <source>
        <dbReference type="ARBA" id="ARBA00023125"/>
    </source>
</evidence>
<keyword evidence="8" id="KW-0805">Transcription regulation</keyword>
<evidence type="ECO:0000256" key="2">
    <source>
        <dbReference type="ARBA" id="ARBA00007957"/>
    </source>
</evidence>
<comment type="caution">
    <text evidence="12">The sequence shown here is derived from an EMBL/GenBank/DDBJ whole genome shotgun (WGS) entry which is preliminary data.</text>
</comment>
<evidence type="ECO:0000313" key="13">
    <source>
        <dbReference type="Proteomes" id="UP001251870"/>
    </source>
</evidence>
<dbReference type="Gene3D" id="3.30.1490.190">
    <property type="match status" value="1"/>
</dbReference>
<dbReference type="Pfam" id="PF01475">
    <property type="entry name" value="FUR"/>
    <property type="match status" value="1"/>
</dbReference>
<dbReference type="InterPro" id="IPR043135">
    <property type="entry name" value="Fur_C"/>
</dbReference>
<dbReference type="PANTHER" id="PTHR33202">
    <property type="entry name" value="ZINC UPTAKE REGULATION PROTEIN"/>
    <property type="match status" value="1"/>
</dbReference>
<dbReference type="RefSeq" id="WP_310549160.1">
    <property type="nucleotide sequence ID" value="NZ_JAVKGR010000018.1"/>
</dbReference>
<gene>
    <name evidence="12" type="ORF">RIL96_11450</name>
</gene>
<keyword evidence="13" id="KW-1185">Reference proteome</keyword>
<evidence type="ECO:0000256" key="10">
    <source>
        <dbReference type="ARBA" id="ARBA00023163"/>
    </source>
</evidence>
<protein>
    <submittedName>
        <fullName evidence="12">Fur family transcriptional regulator</fullName>
    </submittedName>
</protein>
<keyword evidence="7" id="KW-0862">Zinc</keyword>
<keyword evidence="5" id="KW-0678">Repressor</keyword>
<evidence type="ECO:0000256" key="5">
    <source>
        <dbReference type="ARBA" id="ARBA00022491"/>
    </source>
</evidence>
<dbReference type="InterPro" id="IPR002481">
    <property type="entry name" value="FUR"/>
</dbReference>
<dbReference type="SUPFAM" id="SSF46785">
    <property type="entry name" value="Winged helix' DNA-binding domain"/>
    <property type="match status" value="1"/>
</dbReference>
<keyword evidence="9" id="KW-0238">DNA-binding</keyword>
<feature type="compositionally biased region" description="Polar residues" evidence="11">
    <location>
        <begin position="1"/>
        <end position="14"/>
    </location>
</feature>
<comment type="subcellular location">
    <subcellularLocation>
        <location evidence="1">Cytoplasm</location>
    </subcellularLocation>
</comment>
<evidence type="ECO:0000256" key="4">
    <source>
        <dbReference type="ARBA" id="ARBA00022490"/>
    </source>
</evidence>
<comment type="similarity">
    <text evidence="2">Belongs to the Fur family.</text>
</comment>
<accession>A0ABU2DUK8</accession>
<keyword evidence="6" id="KW-0479">Metal-binding</keyword>
<organism evidence="12 13">
    <name type="scientific">Nesterenkonia aerolata</name>
    <dbReference type="NCBI Taxonomy" id="3074079"/>
    <lineage>
        <taxon>Bacteria</taxon>
        <taxon>Bacillati</taxon>
        <taxon>Actinomycetota</taxon>
        <taxon>Actinomycetes</taxon>
        <taxon>Micrococcales</taxon>
        <taxon>Micrococcaceae</taxon>
        <taxon>Nesterenkonia</taxon>
    </lineage>
</organism>
<reference evidence="12 13" key="1">
    <citation type="submission" date="2023-09" db="EMBL/GenBank/DDBJ databases">
        <title>Description of three actinobacteria isolated from air of manufacturing shop in a pharmaceutical factory.</title>
        <authorList>
            <person name="Zhang D.-F."/>
        </authorList>
    </citation>
    <scope>NUCLEOTIDE SEQUENCE [LARGE SCALE GENOMIC DNA]</scope>
    <source>
        <strain evidence="12 13">LY-0111</strain>
    </source>
</reference>
<evidence type="ECO:0000256" key="11">
    <source>
        <dbReference type="SAM" id="MobiDB-lite"/>
    </source>
</evidence>
<proteinExistence type="inferred from homology"/>
<dbReference type="EMBL" id="JAVKGR010000018">
    <property type="protein sequence ID" value="MDR8020178.1"/>
    <property type="molecule type" value="Genomic_DNA"/>
</dbReference>
<comment type="subunit">
    <text evidence="3">Homodimer.</text>
</comment>
<evidence type="ECO:0000256" key="1">
    <source>
        <dbReference type="ARBA" id="ARBA00004496"/>
    </source>
</evidence>
<dbReference type="Gene3D" id="1.10.10.10">
    <property type="entry name" value="Winged helix-like DNA-binding domain superfamily/Winged helix DNA-binding domain"/>
    <property type="match status" value="1"/>
</dbReference>
<sequence>MNQESDAERSSTQPAPRGRSTRQKRAVWAALSALEDFISAQDLHRLLSERGEQVSLATVYRILQAHQEEGSVDVLRPDDGEAVYRLCERQEHHHHLVCRSCGLTVEFAAPDIEAWAAQFAAEHGFTEQHHTLEVFGLCADCSA</sequence>
<dbReference type="Proteomes" id="UP001251870">
    <property type="component" value="Unassembled WGS sequence"/>
</dbReference>
<evidence type="ECO:0000313" key="12">
    <source>
        <dbReference type="EMBL" id="MDR8020178.1"/>
    </source>
</evidence>
<evidence type="ECO:0000256" key="7">
    <source>
        <dbReference type="ARBA" id="ARBA00022833"/>
    </source>
</evidence>
<evidence type="ECO:0000256" key="3">
    <source>
        <dbReference type="ARBA" id="ARBA00011738"/>
    </source>
</evidence>
<feature type="region of interest" description="Disordered" evidence="11">
    <location>
        <begin position="1"/>
        <end position="23"/>
    </location>
</feature>
<dbReference type="InterPro" id="IPR036388">
    <property type="entry name" value="WH-like_DNA-bd_sf"/>
</dbReference>
<keyword evidence="10" id="KW-0804">Transcription</keyword>